<evidence type="ECO:0000313" key="2">
    <source>
        <dbReference type="EMBL" id="PYF74339.1"/>
    </source>
</evidence>
<accession>A0A318URZ3</accession>
<keyword evidence="3" id="KW-1185">Reference proteome</keyword>
<dbReference type="Gene3D" id="3.10.450.50">
    <property type="match status" value="1"/>
</dbReference>
<dbReference type="AlphaFoldDB" id="A0A318URZ3"/>
<evidence type="ECO:0008006" key="4">
    <source>
        <dbReference type="Google" id="ProtNLM"/>
    </source>
</evidence>
<dbReference type="InterPro" id="IPR032710">
    <property type="entry name" value="NTF2-like_dom_sf"/>
</dbReference>
<gene>
    <name evidence="2" type="ORF">B0O44_104510</name>
</gene>
<comment type="caution">
    <text evidence="2">The sequence shown here is derived from an EMBL/GenBank/DDBJ whole genome shotgun (WGS) entry which is preliminary data.</text>
</comment>
<name>A0A318URZ3_9SPHI</name>
<keyword evidence="1" id="KW-0732">Signal</keyword>
<proteinExistence type="predicted"/>
<feature type="chain" id="PRO_5016320635" description="SnoaL-like protein" evidence="1">
    <location>
        <begin position="22"/>
        <end position="170"/>
    </location>
</feature>
<organism evidence="2 3">
    <name type="scientific">Pedobacter nutrimenti</name>
    <dbReference type="NCBI Taxonomy" id="1241337"/>
    <lineage>
        <taxon>Bacteria</taxon>
        <taxon>Pseudomonadati</taxon>
        <taxon>Bacteroidota</taxon>
        <taxon>Sphingobacteriia</taxon>
        <taxon>Sphingobacteriales</taxon>
        <taxon>Sphingobacteriaceae</taxon>
        <taxon>Pedobacter</taxon>
    </lineage>
</organism>
<evidence type="ECO:0000256" key="1">
    <source>
        <dbReference type="SAM" id="SignalP"/>
    </source>
</evidence>
<dbReference type="Proteomes" id="UP000248198">
    <property type="component" value="Unassembled WGS sequence"/>
</dbReference>
<feature type="signal peptide" evidence="1">
    <location>
        <begin position="1"/>
        <end position="21"/>
    </location>
</feature>
<reference evidence="2 3" key="1">
    <citation type="submission" date="2018-06" db="EMBL/GenBank/DDBJ databases">
        <title>Genomic Encyclopedia of Archaeal and Bacterial Type Strains, Phase II (KMG-II): from individual species to whole genera.</title>
        <authorList>
            <person name="Goeker M."/>
        </authorList>
    </citation>
    <scope>NUCLEOTIDE SEQUENCE [LARGE SCALE GENOMIC DNA]</scope>
    <source>
        <strain evidence="2 3">DSM 27372</strain>
    </source>
</reference>
<evidence type="ECO:0000313" key="3">
    <source>
        <dbReference type="Proteomes" id="UP000248198"/>
    </source>
</evidence>
<dbReference type="SUPFAM" id="SSF54427">
    <property type="entry name" value="NTF2-like"/>
    <property type="match status" value="1"/>
</dbReference>
<sequence>MKQFLFYLMTLAFMTTTNLKAQNHTFENDAKTIDALMKASYEVVSGEKNAKRQWERDNYLHHPKAVYSYFDKKKQEQVTMTLPEFHKETDDMVFNTAFYESEINREVRIFGNIAHVWSTYQTKLEKDGKVARRGINSIQLIFEHNRWYIISWTFSGETDKNIIPKTFDRN</sequence>
<dbReference type="EMBL" id="QKLU01000004">
    <property type="protein sequence ID" value="PYF74339.1"/>
    <property type="molecule type" value="Genomic_DNA"/>
</dbReference>
<protein>
    <recommendedName>
        <fullName evidence="4">SnoaL-like protein</fullName>
    </recommendedName>
</protein>